<dbReference type="EMBL" id="WOEY01000127">
    <property type="protein sequence ID" value="NPT45799.1"/>
    <property type="molecule type" value="Genomic_DNA"/>
</dbReference>
<protein>
    <submittedName>
        <fullName evidence="1">Uncharacterized protein</fullName>
    </submittedName>
</protein>
<name>A0ABX2BYK8_9BURK</name>
<accession>A0ABX2BYK8</accession>
<evidence type="ECO:0000313" key="1">
    <source>
        <dbReference type="EMBL" id="NPT45799.1"/>
    </source>
</evidence>
<gene>
    <name evidence="1" type="ORF">GNZ12_31675</name>
</gene>
<evidence type="ECO:0000313" key="2">
    <source>
        <dbReference type="Proteomes" id="UP000652198"/>
    </source>
</evidence>
<comment type="caution">
    <text evidence="1">The sequence shown here is derived from an EMBL/GenBank/DDBJ whole genome shotgun (WGS) entry which is preliminary data.</text>
</comment>
<sequence>MNVACRDYRRDIAVKAPERLRSDGLALASKCNAMLDGIEEPAALLA</sequence>
<keyword evidence="2" id="KW-1185">Reference proteome</keyword>
<dbReference type="RefSeq" id="WP_172316054.1">
    <property type="nucleotide sequence ID" value="NZ_WOEY01000127.1"/>
</dbReference>
<reference evidence="1 2" key="1">
    <citation type="submission" date="2019-11" db="EMBL/GenBank/DDBJ databases">
        <title>Metabolism of dissolved organic matter in forest soils.</title>
        <authorList>
            <person name="Cyle K.T."/>
            <person name="Wilhelm R.C."/>
            <person name="Martinez C.E."/>
        </authorList>
    </citation>
    <scope>NUCLEOTIDE SEQUENCE [LARGE SCALE GENOMIC DNA]</scope>
    <source>
        <strain evidence="1 2">1N</strain>
    </source>
</reference>
<organism evidence="1 2">
    <name type="scientific">Paraburkholderia solitsugae</name>
    <dbReference type="NCBI Taxonomy" id="2675748"/>
    <lineage>
        <taxon>Bacteria</taxon>
        <taxon>Pseudomonadati</taxon>
        <taxon>Pseudomonadota</taxon>
        <taxon>Betaproteobacteria</taxon>
        <taxon>Burkholderiales</taxon>
        <taxon>Burkholderiaceae</taxon>
        <taxon>Paraburkholderia</taxon>
    </lineage>
</organism>
<dbReference type="Proteomes" id="UP000652198">
    <property type="component" value="Unassembled WGS sequence"/>
</dbReference>
<proteinExistence type="predicted"/>